<sequence length="207" mass="22048">MLTSFFKHKLMPAITFHNIEDVLPVTNALQEGGLDVMEITFRTGIAAKAIELVRKNFPEMIVGAGTLLNSEQLAIAVQAGASFGVAPGLNEKVIGTAAEKNFPFIPGIITASELEKALTLGCRLVKIFPCNLSGGIGLIRALQSPYAHTGIQFIPMGGINLSNLHEYTALNIVLAAGGSWIASEELIGQKGFDIITENVRCSIAITR</sequence>
<dbReference type="PANTHER" id="PTHR30246:SF1">
    <property type="entry name" value="2-DEHYDRO-3-DEOXY-6-PHOSPHOGALACTONATE ALDOLASE-RELATED"/>
    <property type="match status" value="1"/>
</dbReference>
<dbReference type="GO" id="GO:0008675">
    <property type="term" value="F:2-dehydro-3-deoxy-phosphogluconate aldolase activity"/>
    <property type="evidence" value="ECO:0007669"/>
    <property type="project" value="UniProtKB-EC"/>
</dbReference>
<comment type="caution">
    <text evidence="8">The sequence shown here is derived from an EMBL/GenBank/DDBJ whole genome shotgun (WGS) entry which is preliminary data.</text>
</comment>
<dbReference type="CDD" id="cd00452">
    <property type="entry name" value="KDPG_aldolase"/>
    <property type="match status" value="1"/>
</dbReference>
<dbReference type="Proteomes" id="UP000676386">
    <property type="component" value="Unassembled WGS sequence"/>
</dbReference>
<evidence type="ECO:0000256" key="1">
    <source>
        <dbReference type="ARBA" id="ARBA00000654"/>
    </source>
</evidence>
<evidence type="ECO:0000256" key="4">
    <source>
        <dbReference type="ARBA" id="ARBA00011233"/>
    </source>
</evidence>
<protein>
    <recommendedName>
        <fullName evidence="5">2-dehydro-3-deoxy-phosphogluconate aldolase</fullName>
        <ecNumber evidence="5">4.1.2.14</ecNumber>
    </recommendedName>
</protein>
<organism evidence="8 9">
    <name type="scientific">Chitinophaga hostae</name>
    <dbReference type="NCBI Taxonomy" id="2831022"/>
    <lineage>
        <taxon>Bacteria</taxon>
        <taxon>Pseudomonadati</taxon>
        <taxon>Bacteroidota</taxon>
        <taxon>Chitinophagia</taxon>
        <taxon>Chitinophagales</taxon>
        <taxon>Chitinophagaceae</taxon>
        <taxon>Chitinophaga</taxon>
    </lineage>
</organism>
<dbReference type="EC" id="4.1.2.14" evidence="5"/>
<dbReference type="RefSeq" id="WP_211972795.1">
    <property type="nucleotide sequence ID" value="NZ_CBFHAM010000001.1"/>
</dbReference>
<evidence type="ECO:0000256" key="3">
    <source>
        <dbReference type="ARBA" id="ARBA00006906"/>
    </source>
</evidence>
<dbReference type="InterPro" id="IPR031337">
    <property type="entry name" value="KDPG/KHG_AS_1"/>
</dbReference>
<evidence type="ECO:0000256" key="6">
    <source>
        <dbReference type="ARBA" id="ARBA00023239"/>
    </source>
</evidence>
<dbReference type="InterPro" id="IPR013785">
    <property type="entry name" value="Aldolase_TIM"/>
</dbReference>
<gene>
    <name evidence="8" type="primary">eda</name>
    <name evidence="8" type="ORF">KE626_10255</name>
</gene>
<reference evidence="8 9" key="1">
    <citation type="submission" date="2021-04" db="EMBL/GenBank/DDBJ databases">
        <title>Chitinophaga sp. nov., isolated from the rhizosphere soil.</title>
        <authorList>
            <person name="He S."/>
        </authorList>
    </citation>
    <scope>NUCLEOTIDE SEQUENCE [LARGE SCALE GENOMIC DNA]</scope>
    <source>
        <strain evidence="8 9">2R12</strain>
    </source>
</reference>
<comment type="similarity">
    <text evidence="3">Belongs to the KHG/KDPG aldolase family.</text>
</comment>
<dbReference type="GO" id="GO:0008700">
    <property type="term" value="F:(R,S)-4-hydroxy-2-oxoglutarate aldolase activity"/>
    <property type="evidence" value="ECO:0007669"/>
    <property type="project" value="UniProtKB-EC"/>
</dbReference>
<evidence type="ECO:0000256" key="7">
    <source>
        <dbReference type="ARBA" id="ARBA00023277"/>
    </source>
</evidence>
<dbReference type="NCBIfam" id="TIGR01182">
    <property type="entry name" value="eda"/>
    <property type="match status" value="1"/>
</dbReference>
<dbReference type="Pfam" id="PF01081">
    <property type="entry name" value="Aldolase"/>
    <property type="match status" value="1"/>
</dbReference>
<proteinExistence type="inferred from homology"/>
<comment type="catalytic activity">
    <reaction evidence="1">
        <text>2-dehydro-3-deoxy-6-phospho-D-gluconate = D-glyceraldehyde 3-phosphate + pyruvate</text>
        <dbReference type="Rhea" id="RHEA:17089"/>
        <dbReference type="ChEBI" id="CHEBI:15361"/>
        <dbReference type="ChEBI" id="CHEBI:57569"/>
        <dbReference type="ChEBI" id="CHEBI:59776"/>
        <dbReference type="EC" id="4.1.2.14"/>
    </reaction>
</comment>
<dbReference type="EMBL" id="JAGTXB010000004">
    <property type="protein sequence ID" value="MBS0027690.1"/>
    <property type="molecule type" value="Genomic_DNA"/>
</dbReference>
<dbReference type="InterPro" id="IPR000887">
    <property type="entry name" value="Aldlse_KDPG_KHG"/>
</dbReference>
<dbReference type="PANTHER" id="PTHR30246">
    <property type="entry name" value="2-KETO-3-DEOXY-6-PHOSPHOGLUCONATE ALDOLASE"/>
    <property type="match status" value="1"/>
</dbReference>
<evidence type="ECO:0000256" key="5">
    <source>
        <dbReference type="ARBA" id="ARBA00013063"/>
    </source>
</evidence>
<keyword evidence="9" id="KW-1185">Reference proteome</keyword>
<evidence type="ECO:0000313" key="9">
    <source>
        <dbReference type="Proteomes" id="UP000676386"/>
    </source>
</evidence>
<dbReference type="Gene3D" id="3.20.20.70">
    <property type="entry name" value="Aldolase class I"/>
    <property type="match status" value="1"/>
</dbReference>
<evidence type="ECO:0000313" key="8">
    <source>
        <dbReference type="EMBL" id="MBS0027690.1"/>
    </source>
</evidence>
<comment type="pathway">
    <text evidence="2">Carbohydrate acid metabolism; 2-dehydro-3-deoxy-D-gluconate degradation; D-glyceraldehyde 3-phosphate and pyruvate from 2-dehydro-3-deoxy-D-gluconate: step 2/2.</text>
</comment>
<keyword evidence="6 8" id="KW-0456">Lyase</keyword>
<dbReference type="PROSITE" id="PS00159">
    <property type="entry name" value="ALDOLASE_KDPG_KHG_1"/>
    <property type="match status" value="1"/>
</dbReference>
<keyword evidence="7" id="KW-0119">Carbohydrate metabolism</keyword>
<dbReference type="SUPFAM" id="SSF51569">
    <property type="entry name" value="Aldolase"/>
    <property type="match status" value="1"/>
</dbReference>
<accession>A0ABS5IXT1</accession>
<comment type="subunit">
    <text evidence="4">Homotrimer.</text>
</comment>
<evidence type="ECO:0000256" key="2">
    <source>
        <dbReference type="ARBA" id="ARBA00004736"/>
    </source>
</evidence>
<name>A0ABS5IXT1_9BACT</name>